<keyword evidence="2" id="KW-1133">Transmembrane helix</keyword>
<feature type="transmembrane region" description="Helical" evidence="2">
    <location>
        <begin position="1002"/>
        <end position="1018"/>
    </location>
</feature>
<feature type="region of interest" description="Disordered" evidence="1">
    <location>
        <begin position="541"/>
        <end position="680"/>
    </location>
</feature>
<gene>
    <name evidence="5" type="primary">SPOSA6832_03240</name>
</gene>
<keyword evidence="2" id="KW-0472">Membrane</keyword>
<accession>A0A0D6ENM8</accession>
<feature type="transmembrane region" description="Helical" evidence="2">
    <location>
        <begin position="287"/>
        <end position="307"/>
    </location>
</feature>
<evidence type="ECO:0000259" key="3">
    <source>
        <dbReference type="Pfam" id="PF10334"/>
    </source>
</evidence>
<feature type="transmembrane region" description="Helical" evidence="2">
    <location>
        <begin position="253"/>
        <end position="275"/>
    </location>
</feature>
<dbReference type="Pfam" id="PF10334">
    <property type="entry name" value="BRE4"/>
    <property type="match status" value="1"/>
</dbReference>
<dbReference type="PANTHER" id="PTHR37994">
    <property type="entry name" value="ARAE_2_N DOMAIN-CONTAINING PROTEIN-RELATED"/>
    <property type="match status" value="1"/>
</dbReference>
<dbReference type="InterPro" id="IPR018823">
    <property type="entry name" value="ArAE_2_N"/>
</dbReference>
<feature type="compositionally biased region" description="Polar residues" evidence="1">
    <location>
        <begin position="545"/>
        <end position="573"/>
    </location>
</feature>
<evidence type="ECO:0000313" key="6">
    <source>
        <dbReference type="Proteomes" id="UP000243876"/>
    </source>
</evidence>
<keyword evidence="6" id="KW-1185">Reference proteome</keyword>
<evidence type="ECO:0000256" key="1">
    <source>
        <dbReference type="SAM" id="MobiDB-lite"/>
    </source>
</evidence>
<feature type="compositionally biased region" description="Basic residues" evidence="1">
    <location>
        <begin position="661"/>
        <end position="676"/>
    </location>
</feature>
<dbReference type="Proteomes" id="UP000243876">
    <property type="component" value="Unassembled WGS sequence"/>
</dbReference>
<feature type="region of interest" description="Disordered" evidence="1">
    <location>
        <begin position="1"/>
        <end position="124"/>
    </location>
</feature>
<protein>
    <submittedName>
        <fullName evidence="5">SPOSA6832_03240-mRNA-1:cds</fullName>
    </submittedName>
</protein>
<dbReference type="InterPro" id="IPR018820">
    <property type="entry name" value="BRE4-related_DUF2421"/>
</dbReference>
<evidence type="ECO:0000256" key="2">
    <source>
        <dbReference type="SAM" id="Phobius"/>
    </source>
</evidence>
<dbReference type="Pfam" id="PF10337">
    <property type="entry name" value="ArAE_2_N"/>
    <property type="match status" value="1"/>
</dbReference>
<feature type="transmembrane region" description="Helical" evidence="2">
    <location>
        <begin position="1099"/>
        <end position="1123"/>
    </location>
</feature>
<feature type="compositionally biased region" description="Pro residues" evidence="1">
    <location>
        <begin position="607"/>
        <end position="616"/>
    </location>
</feature>
<feature type="transmembrane region" description="Helical" evidence="2">
    <location>
        <begin position="341"/>
        <end position="360"/>
    </location>
</feature>
<proteinExistence type="predicted"/>
<organism evidence="5 6">
    <name type="scientific">Sporidiobolus salmonicolor</name>
    <name type="common">Yeast-like fungus</name>
    <name type="synonym">Sporobolomyces salmonicolor</name>
    <dbReference type="NCBI Taxonomy" id="5005"/>
    <lineage>
        <taxon>Eukaryota</taxon>
        <taxon>Fungi</taxon>
        <taxon>Dikarya</taxon>
        <taxon>Basidiomycota</taxon>
        <taxon>Pucciniomycotina</taxon>
        <taxon>Microbotryomycetes</taxon>
        <taxon>Sporidiobolales</taxon>
        <taxon>Sporidiobolaceae</taxon>
        <taxon>Sporobolomyces</taxon>
    </lineage>
</organism>
<feature type="domain" description="DUF2421" evidence="3">
    <location>
        <begin position="1172"/>
        <end position="1403"/>
    </location>
</feature>
<dbReference type="PANTHER" id="PTHR37994:SF1">
    <property type="entry name" value="ER TRANSPORTER 6TM N-TERMINAL DOMAIN-CONTAINING PROTEIN"/>
    <property type="match status" value="1"/>
</dbReference>
<dbReference type="EMBL" id="CENE01000015">
    <property type="protein sequence ID" value="CEQ41511.1"/>
    <property type="molecule type" value="Genomic_DNA"/>
</dbReference>
<feature type="transmembrane region" description="Helical" evidence="2">
    <location>
        <begin position="1038"/>
        <end position="1061"/>
    </location>
</feature>
<feature type="transmembrane region" description="Helical" evidence="2">
    <location>
        <begin position="219"/>
        <end position="241"/>
    </location>
</feature>
<sequence length="1443" mass="159848">MTAPHRRPRFTLGEEDDSDHDDRPENGGVPRIRVEDAQRTGQHEKEASNNSRDEERHVGFAAQPVVEGEANGVRRTNGTKERENGSFSTRPFERAPSSSTYPPSSPDRRPSHAETPPAKPSAPPTFASKLEAFFTPIPPALAWIPPKLNWKGLRPVVRSSIAAWCGLLLLLCGPSERMLGQAGFLVLVGTTPANPACYLLVATISPACLPIANTIEQTFFQFLLVSLSWAWGCIAMAIAHAARSRYHFTQSQFLAFAAAKYANSGMTAVEISAAVKLDIFHGHYLEASSSAATGILMGAACGFFLWLRGYLGPGPALFGVIFGAPATQIHPALRLTSSPPAIILQVIMATIGVLFPYPYYTLGLVFFIPFTCQHAINLACTFLVFPETLAHQFSDRLIATLAPLQRVIQQQEKMLKVNPRTPEWLEFKSLKQGTAAALGNLALLGASESNLTREISYARASGKDLSRILQHMRVLSARTSELASLSCFWGGGGGGTPTDLANERIAAGFVFFYEVIEKHLHRDYSDAKGGPVADHLVIHLGHSRPPSQAGSANPSPASTRPSSPVRSGRNSPRGSVESADPEALKAALQRAEHPSSPRRAFQLDTPTPSPLAPTPRPAAFTRHQSTPILHPALHSSRPSTISLTDLADGSRTEPSTPGGTRHQKRQSRSRHRHTKGASHVSLSSLLHDVLHPHVDIKPVGLVESMARDEEHIEEIVRLLSATSSELLSVVDRSVGHLMSTVHRLKSREKTWPAFVCRFDPAAHEAAVKKSEAQLRELRAALDAYRDEKRLDVIRPFARLFDPYGAGAPREGEELQAPPSHRGLYWAFSYQSSLIGWTEALVDLFEEALKIEKKRKKARVWFPDWSKARFARTSAEGGYQDVVRFASSSMLLLATNLLFVPQDPDSIAEFDTQAFSAPRHPDYRPPKTVLQLFGVRLHRVAARLAKRDVLFGYKAAVLLGLCSMPAYFSTTCFFFYRERGIWVYVLFPSSLRIRERYTDSRSLNNRLIMIALTTTQFVGDTSAPPRLRLLRTWLTFPSALVFGFLVRVVGTFFGALVGLLIWSIAAQNGRGNPYAVGATCAVVFPFIFFYRVHFMPPMTAILPPVTTMLVLGYSVRFVVLLIVLRRSLTLFSPMQWQNGHNPALSSVGWGWDVAWRRFVCVMIVAFVWTYIPPKTTQKVSIRRTYARCVDQLGGVMCQILSFANTKTKPTKPPKVIVKNLAMLRMKVDKTTQAKAMARYELSLQGPWPAEHYAALQALQMYDCLVPPTSKELLDLLTQLTSVICALDAKWTKALLHRSQLSNPHFLQDLLTTFHLLSAALDHGMPLPMIYNPLLERFLKPPEVQHAGHGYGYDVTIGDIDIEGLPQHVTLDVICSLEYLRFSCGISQCYAIINFVAKSLVGENYLLYGLEMPQHRRGDADDFDTHFRGIGDSRRTSIDDRSSMV</sequence>
<evidence type="ECO:0000259" key="4">
    <source>
        <dbReference type="Pfam" id="PF10337"/>
    </source>
</evidence>
<dbReference type="OrthoDB" id="2274698at2759"/>
<feature type="transmembrane region" description="Helical" evidence="2">
    <location>
        <begin position="1153"/>
        <end position="1170"/>
    </location>
</feature>
<keyword evidence="2" id="KW-0812">Transmembrane</keyword>
<feature type="domain" description="Putative ER transporter 6TM N-terminal" evidence="4">
    <location>
        <begin position="142"/>
        <end position="481"/>
    </location>
</feature>
<reference evidence="6" key="1">
    <citation type="submission" date="2015-02" db="EMBL/GenBank/DDBJ databases">
        <authorList>
            <person name="Gon?alves P."/>
        </authorList>
    </citation>
    <scope>NUCLEOTIDE SEQUENCE [LARGE SCALE GENOMIC DNA]</scope>
</reference>
<feature type="compositionally biased region" description="Basic and acidic residues" evidence="1">
    <location>
        <begin position="32"/>
        <end position="58"/>
    </location>
</feature>
<evidence type="ECO:0000313" key="5">
    <source>
        <dbReference type="EMBL" id="CEQ41511.1"/>
    </source>
</evidence>
<feature type="transmembrane region" description="Helical" evidence="2">
    <location>
        <begin position="1073"/>
        <end position="1093"/>
    </location>
</feature>
<feature type="transmembrane region" description="Helical" evidence="2">
    <location>
        <begin position="948"/>
        <end position="967"/>
    </location>
</feature>
<name>A0A0D6ENM8_SPOSA</name>